<comment type="caution">
    <text evidence="1">The sequence shown here is derived from an EMBL/GenBank/DDBJ whole genome shotgun (WGS) entry which is preliminary data.</text>
</comment>
<protein>
    <submittedName>
        <fullName evidence="1">Uncharacterized protein</fullName>
    </submittedName>
</protein>
<evidence type="ECO:0000313" key="1">
    <source>
        <dbReference type="EMBL" id="KAJ9052060.1"/>
    </source>
</evidence>
<dbReference type="Proteomes" id="UP001165960">
    <property type="component" value="Unassembled WGS sequence"/>
</dbReference>
<accession>A0ACC2RPZ7</accession>
<sequence>MQYSNLPLLALQAAACCSPARQSFSKSLLQYYLANGCVEWLNGSLVQSLAKLTTRRPEDWYKQLLTALLVCRT</sequence>
<gene>
    <name evidence="1" type="ORF">DSO57_1037975</name>
</gene>
<evidence type="ECO:0000313" key="2">
    <source>
        <dbReference type="Proteomes" id="UP001165960"/>
    </source>
</evidence>
<keyword evidence="2" id="KW-1185">Reference proteome</keyword>
<dbReference type="EMBL" id="QTSX02006829">
    <property type="protein sequence ID" value="KAJ9052060.1"/>
    <property type="molecule type" value="Genomic_DNA"/>
</dbReference>
<proteinExistence type="predicted"/>
<name>A0ACC2RPZ7_9FUNG</name>
<organism evidence="1 2">
    <name type="scientific">Entomophthora muscae</name>
    <dbReference type="NCBI Taxonomy" id="34485"/>
    <lineage>
        <taxon>Eukaryota</taxon>
        <taxon>Fungi</taxon>
        <taxon>Fungi incertae sedis</taxon>
        <taxon>Zoopagomycota</taxon>
        <taxon>Entomophthoromycotina</taxon>
        <taxon>Entomophthoromycetes</taxon>
        <taxon>Entomophthorales</taxon>
        <taxon>Entomophthoraceae</taxon>
        <taxon>Entomophthora</taxon>
    </lineage>
</organism>
<feature type="non-terminal residue" evidence="1">
    <location>
        <position position="73"/>
    </location>
</feature>
<reference evidence="1" key="1">
    <citation type="submission" date="2022-04" db="EMBL/GenBank/DDBJ databases">
        <title>Genome of the entomopathogenic fungus Entomophthora muscae.</title>
        <authorList>
            <person name="Elya C."/>
            <person name="Lovett B.R."/>
            <person name="Lee E."/>
            <person name="Macias A.M."/>
            <person name="Hajek A.E."/>
            <person name="De Bivort B.L."/>
            <person name="Kasson M.T."/>
            <person name="De Fine Licht H.H."/>
            <person name="Stajich J.E."/>
        </authorList>
    </citation>
    <scope>NUCLEOTIDE SEQUENCE</scope>
    <source>
        <strain evidence="1">Berkeley</strain>
    </source>
</reference>